<dbReference type="InterPro" id="IPR000551">
    <property type="entry name" value="MerR-type_HTH_dom"/>
</dbReference>
<evidence type="ECO:0000313" key="6">
    <source>
        <dbReference type="EMBL" id="MDX8151858.1"/>
    </source>
</evidence>
<dbReference type="SUPFAM" id="SSF46955">
    <property type="entry name" value="Putative DNA-binding domain"/>
    <property type="match status" value="1"/>
</dbReference>
<sequence>MDALTINEAAETTGWTPRMLRYIEELGLVEPPRSPGGYRLYGAGELQRLRTLRELLDGHDLGLGDVGFALRLQRDDALRGEVDAWLLSQPARPEHVDADDWLAWEQDKHERLLAEAARRDTTLEETR</sequence>
<evidence type="ECO:0000256" key="2">
    <source>
        <dbReference type="ARBA" id="ARBA00023015"/>
    </source>
</evidence>
<comment type="caution">
    <text evidence="6">The sequence shown here is derived from an EMBL/GenBank/DDBJ whole genome shotgun (WGS) entry which is preliminary data.</text>
</comment>
<evidence type="ECO:0000256" key="1">
    <source>
        <dbReference type="ARBA" id="ARBA00022491"/>
    </source>
</evidence>
<dbReference type="CDD" id="cd00592">
    <property type="entry name" value="HTH_MerR-like"/>
    <property type="match status" value="1"/>
</dbReference>
<keyword evidence="4" id="KW-0804">Transcription</keyword>
<gene>
    <name evidence="6" type="ORF">SK069_09660</name>
</gene>
<keyword evidence="2" id="KW-0805">Transcription regulation</keyword>
<evidence type="ECO:0000313" key="7">
    <source>
        <dbReference type="Proteomes" id="UP001277761"/>
    </source>
</evidence>
<dbReference type="RefSeq" id="WP_319954013.1">
    <property type="nucleotide sequence ID" value="NZ_JAXAVX010000004.1"/>
</dbReference>
<evidence type="ECO:0000256" key="4">
    <source>
        <dbReference type="ARBA" id="ARBA00023163"/>
    </source>
</evidence>
<dbReference type="SMART" id="SM00422">
    <property type="entry name" value="HTH_MERR"/>
    <property type="match status" value="1"/>
</dbReference>
<keyword evidence="1" id="KW-0678">Repressor</keyword>
<reference evidence="6 7" key="1">
    <citation type="submission" date="2023-11" db="EMBL/GenBank/DDBJ databases">
        <authorList>
            <person name="Xu M."/>
            <person name="Jiang T."/>
        </authorList>
    </citation>
    <scope>NUCLEOTIDE SEQUENCE [LARGE SCALE GENOMIC DNA]</scope>
    <source>
        <strain evidence="6 7">SD</strain>
    </source>
</reference>
<dbReference type="InterPro" id="IPR009061">
    <property type="entry name" value="DNA-bd_dom_put_sf"/>
</dbReference>
<dbReference type="InterPro" id="IPR047057">
    <property type="entry name" value="MerR_fam"/>
</dbReference>
<accession>A0ABU4VJ84</accession>
<protein>
    <submittedName>
        <fullName evidence="6">MerR family transcriptional regulator</fullName>
    </submittedName>
</protein>
<dbReference type="PANTHER" id="PTHR30204">
    <property type="entry name" value="REDOX-CYCLING DRUG-SENSING TRANSCRIPTIONAL ACTIVATOR SOXR"/>
    <property type="match status" value="1"/>
</dbReference>
<dbReference type="PROSITE" id="PS50937">
    <property type="entry name" value="HTH_MERR_2"/>
    <property type="match status" value="1"/>
</dbReference>
<dbReference type="Pfam" id="PF13411">
    <property type="entry name" value="MerR_1"/>
    <property type="match status" value="1"/>
</dbReference>
<dbReference type="EMBL" id="JAXAVX010000004">
    <property type="protein sequence ID" value="MDX8151858.1"/>
    <property type="molecule type" value="Genomic_DNA"/>
</dbReference>
<dbReference type="Proteomes" id="UP001277761">
    <property type="component" value="Unassembled WGS sequence"/>
</dbReference>
<keyword evidence="3" id="KW-0238">DNA-binding</keyword>
<dbReference type="Gene3D" id="1.10.1660.10">
    <property type="match status" value="1"/>
</dbReference>
<keyword evidence="7" id="KW-1185">Reference proteome</keyword>
<name>A0ABU4VJ84_9ACTN</name>
<organism evidence="6 7">
    <name type="scientific">Patulibacter brassicae</name>
    <dbReference type="NCBI Taxonomy" id="1705717"/>
    <lineage>
        <taxon>Bacteria</taxon>
        <taxon>Bacillati</taxon>
        <taxon>Actinomycetota</taxon>
        <taxon>Thermoleophilia</taxon>
        <taxon>Solirubrobacterales</taxon>
        <taxon>Patulibacteraceae</taxon>
        <taxon>Patulibacter</taxon>
    </lineage>
</organism>
<dbReference type="PANTHER" id="PTHR30204:SF69">
    <property type="entry name" value="MERR-FAMILY TRANSCRIPTIONAL REGULATOR"/>
    <property type="match status" value="1"/>
</dbReference>
<evidence type="ECO:0000256" key="3">
    <source>
        <dbReference type="ARBA" id="ARBA00023125"/>
    </source>
</evidence>
<proteinExistence type="predicted"/>
<feature type="domain" description="HTH merR-type" evidence="5">
    <location>
        <begin position="3"/>
        <end position="72"/>
    </location>
</feature>
<evidence type="ECO:0000259" key="5">
    <source>
        <dbReference type="PROSITE" id="PS50937"/>
    </source>
</evidence>